<gene>
    <name evidence="2" type="ORF">K491DRAFT_689574</name>
</gene>
<sequence>MASGWFSALRLEMLRRELPILAGEVSPSHQTELEAALSGFLPSTWSAKSFPSHLPIGHHLVSLNPHEPTNKLLPDGTDVLHSPGGPFVRRMWAGGSLTVHADSYYQPNGVVWRSNLTCVECITDVQLRGQDDNVKIFVTIKRAIAPTHRLVDRIRYDPKDSSRRRRNRARHTFRDTLRWDKDMAGASLVEQRQLVFLKKRSEQEMEAIRAGQLAPVKYLPSPGQPDFSHALTPTAALLFRYSALSFNAHAIHLDLEHARNVEGHRNLLVHGPLQLMLILKLVTGHIQSLPGPLQTIQSINYRNIAPLYCDEELRLCGRLHRSESTRSQDNVYDVWIEGPTGGVAFKGKVHTILQPSYKSPQRATSYSPIARALRRPGLTTMRPSFLADVSKRSFSHSACCNATKSQHWAETAAEHDVGTPLLDRGGSSIIRRHNSHKGSTVQMAAASVSLAQKLGHQGPSSLIRKIELEPRDVRSSSPTDRVAQNPSASRKQRRENSTRQTVEVRRVGAEANVRPDFVAPRVRRNFEPTEAGPQTQQGERLKPASPSSRHFDRSRRPPGRPDTGELIRTIRTPDPKLIRYHTHGITPTPNANQHLRSDPEMKDLRAADLPSQPPMTRTAKRRLRALTRNYPIIRKHNPVLDPYHETHDGTARSFPSQPPRRRPQQQAPLALAHRLLALKRLSDPPSPRIPRSRIPPNEVRITPPGADELELEWQSPVRKYKTYKTVPELHGLRGRRAVVTLTDEEEEVEEEHGKAEGEAEEGERGKAEGEGEDTVFSHTGVRYLKQSPVRGMFDGLESTRRNKLMGDALGGWRKELEDGQDGEGWGEKERDVEGREKEQGGR</sequence>
<dbReference type="GO" id="GO:0019171">
    <property type="term" value="F:(3R)-hydroxyacyl-[acyl-carrier-protein] dehydratase activity"/>
    <property type="evidence" value="ECO:0007669"/>
    <property type="project" value="TreeGrafter"/>
</dbReference>
<dbReference type="GO" id="GO:0005739">
    <property type="term" value="C:mitochondrion"/>
    <property type="evidence" value="ECO:0007669"/>
    <property type="project" value="TreeGrafter"/>
</dbReference>
<evidence type="ECO:0000313" key="2">
    <source>
        <dbReference type="EMBL" id="KAF2658969.1"/>
    </source>
</evidence>
<feature type="compositionally biased region" description="Basic and acidic residues" evidence="1">
    <location>
        <begin position="751"/>
        <end position="769"/>
    </location>
</feature>
<name>A0A6A6TG14_9PLEO</name>
<feature type="region of interest" description="Disordered" evidence="1">
    <location>
        <begin position="681"/>
        <end position="703"/>
    </location>
</feature>
<organism evidence="2 3">
    <name type="scientific">Lophiostoma macrostomum CBS 122681</name>
    <dbReference type="NCBI Taxonomy" id="1314788"/>
    <lineage>
        <taxon>Eukaryota</taxon>
        <taxon>Fungi</taxon>
        <taxon>Dikarya</taxon>
        <taxon>Ascomycota</taxon>
        <taxon>Pezizomycotina</taxon>
        <taxon>Dothideomycetes</taxon>
        <taxon>Pleosporomycetidae</taxon>
        <taxon>Pleosporales</taxon>
        <taxon>Lophiostomataceae</taxon>
        <taxon>Lophiostoma</taxon>
    </lineage>
</organism>
<dbReference type="InterPro" id="IPR052741">
    <property type="entry name" value="Mitochondrial_HTD2"/>
</dbReference>
<keyword evidence="3" id="KW-1185">Reference proteome</keyword>
<protein>
    <recommendedName>
        <fullName evidence="4">MaoC-like domain-containing protein</fullName>
    </recommendedName>
</protein>
<evidence type="ECO:0000256" key="1">
    <source>
        <dbReference type="SAM" id="MobiDB-lite"/>
    </source>
</evidence>
<reference evidence="2" key="1">
    <citation type="journal article" date="2020" name="Stud. Mycol.">
        <title>101 Dothideomycetes genomes: a test case for predicting lifestyles and emergence of pathogens.</title>
        <authorList>
            <person name="Haridas S."/>
            <person name="Albert R."/>
            <person name="Binder M."/>
            <person name="Bloem J."/>
            <person name="Labutti K."/>
            <person name="Salamov A."/>
            <person name="Andreopoulos B."/>
            <person name="Baker S."/>
            <person name="Barry K."/>
            <person name="Bills G."/>
            <person name="Bluhm B."/>
            <person name="Cannon C."/>
            <person name="Castanera R."/>
            <person name="Culley D."/>
            <person name="Daum C."/>
            <person name="Ezra D."/>
            <person name="Gonzalez J."/>
            <person name="Henrissat B."/>
            <person name="Kuo A."/>
            <person name="Liang C."/>
            <person name="Lipzen A."/>
            <person name="Lutzoni F."/>
            <person name="Magnuson J."/>
            <person name="Mondo S."/>
            <person name="Nolan M."/>
            <person name="Ohm R."/>
            <person name="Pangilinan J."/>
            <person name="Park H.-J."/>
            <person name="Ramirez L."/>
            <person name="Alfaro M."/>
            <person name="Sun H."/>
            <person name="Tritt A."/>
            <person name="Yoshinaga Y."/>
            <person name="Zwiers L.-H."/>
            <person name="Turgeon B."/>
            <person name="Goodwin S."/>
            <person name="Spatafora J."/>
            <person name="Crous P."/>
            <person name="Grigoriev I."/>
        </authorList>
    </citation>
    <scope>NUCLEOTIDE SEQUENCE</scope>
    <source>
        <strain evidence="2">CBS 122681</strain>
    </source>
</reference>
<feature type="region of interest" description="Disordered" evidence="1">
    <location>
        <begin position="468"/>
        <end position="567"/>
    </location>
</feature>
<dbReference type="EMBL" id="MU004310">
    <property type="protein sequence ID" value="KAF2658969.1"/>
    <property type="molecule type" value="Genomic_DNA"/>
</dbReference>
<dbReference type="InterPro" id="IPR029069">
    <property type="entry name" value="HotDog_dom_sf"/>
</dbReference>
<feature type="compositionally biased region" description="Basic and acidic residues" evidence="1">
    <location>
        <begin position="825"/>
        <end position="842"/>
    </location>
</feature>
<feature type="region of interest" description="Disordered" evidence="1">
    <location>
        <begin position="808"/>
        <end position="842"/>
    </location>
</feature>
<evidence type="ECO:0008006" key="4">
    <source>
        <dbReference type="Google" id="ProtNLM"/>
    </source>
</evidence>
<feature type="region of interest" description="Disordered" evidence="1">
    <location>
        <begin position="743"/>
        <end position="783"/>
    </location>
</feature>
<feature type="region of interest" description="Disordered" evidence="1">
    <location>
        <begin position="639"/>
        <end position="666"/>
    </location>
</feature>
<feature type="compositionally biased region" description="Basic and acidic residues" evidence="1">
    <location>
        <begin position="494"/>
        <end position="508"/>
    </location>
</feature>
<dbReference type="PANTHER" id="PTHR28152">
    <property type="entry name" value="HYDROXYACYL-THIOESTER DEHYDRATASE TYPE 2, MITOCHONDRIAL"/>
    <property type="match status" value="1"/>
</dbReference>
<dbReference type="Proteomes" id="UP000799324">
    <property type="component" value="Unassembled WGS sequence"/>
</dbReference>
<feature type="compositionally biased region" description="Polar residues" evidence="1">
    <location>
        <begin position="475"/>
        <end position="489"/>
    </location>
</feature>
<dbReference type="Gene3D" id="3.10.129.10">
    <property type="entry name" value="Hotdog Thioesterase"/>
    <property type="match status" value="1"/>
</dbReference>
<proteinExistence type="predicted"/>
<accession>A0A6A6TG14</accession>
<dbReference type="AlphaFoldDB" id="A0A6A6TG14"/>
<dbReference type="PANTHER" id="PTHR28152:SF1">
    <property type="entry name" value="HYDROXYACYL-THIOESTER DEHYDRATASE TYPE 2, MITOCHONDRIAL"/>
    <property type="match status" value="1"/>
</dbReference>
<dbReference type="OrthoDB" id="3257538at2759"/>
<evidence type="ECO:0000313" key="3">
    <source>
        <dbReference type="Proteomes" id="UP000799324"/>
    </source>
</evidence>
<dbReference type="SUPFAM" id="SSF54637">
    <property type="entry name" value="Thioesterase/thiol ester dehydrase-isomerase"/>
    <property type="match status" value="1"/>
</dbReference>